<dbReference type="GO" id="GO:0003700">
    <property type="term" value="F:DNA-binding transcription factor activity"/>
    <property type="evidence" value="ECO:0007669"/>
    <property type="project" value="TreeGrafter"/>
</dbReference>
<dbReference type="SUPFAM" id="SSF48498">
    <property type="entry name" value="Tetracyclin repressor-like, C-terminal domain"/>
    <property type="match status" value="1"/>
</dbReference>
<dbReference type="Gene3D" id="1.10.10.60">
    <property type="entry name" value="Homeodomain-like"/>
    <property type="match status" value="1"/>
</dbReference>
<reference evidence="6 7" key="1">
    <citation type="submission" date="2016-01" db="EMBL/GenBank/DDBJ databases">
        <authorList>
            <person name="Oliw E.H."/>
        </authorList>
    </citation>
    <scope>NUCLEOTIDE SEQUENCE [LARGE SCALE GENOMIC DNA]</scope>
    <source>
        <strain evidence="6">LMG 27134</strain>
    </source>
</reference>
<dbReference type="GO" id="GO:0000976">
    <property type="term" value="F:transcription cis-regulatory region binding"/>
    <property type="evidence" value="ECO:0007669"/>
    <property type="project" value="TreeGrafter"/>
</dbReference>
<organism evidence="6 7">
    <name type="scientific">Caballeronia udeis</name>
    <dbReference type="NCBI Taxonomy" id="1232866"/>
    <lineage>
        <taxon>Bacteria</taxon>
        <taxon>Pseudomonadati</taxon>
        <taxon>Pseudomonadota</taxon>
        <taxon>Betaproteobacteria</taxon>
        <taxon>Burkholderiales</taxon>
        <taxon>Burkholderiaceae</taxon>
        <taxon>Caballeronia</taxon>
    </lineage>
</organism>
<evidence type="ECO:0000313" key="7">
    <source>
        <dbReference type="Proteomes" id="UP000054683"/>
    </source>
</evidence>
<keyword evidence="2 4" id="KW-0238">DNA-binding</keyword>
<dbReference type="AlphaFoldDB" id="A0A158I827"/>
<dbReference type="SUPFAM" id="SSF46689">
    <property type="entry name" value="Homeodomain-like"/>
    <property type="match status" value="1"/>
</dbReference>
<dbReference type="InterPro" id="IPR009057">
    <property type="entry name" value="Homeodomain-like_sf"/>
</dbReference>
<dbReference type="Pfam" id="PF09209">
    <property type="entry name" value="CecR_C"/>
    <property type="match status" value="1"/>
</dbReference>
<protein>
    <submittedName>
        <fullName evidence="6">TetR family transcriptional regulator</fullName>
    </submittedName>
</protein>
<name>A0A158I827_9BURK</name>
<dbReference type="PRINTS" id="PR00455">
    <property type="entry name" value="HTHTETR"/>
</dbReference>
<feature type="domain" description="HTH tetR-type" evidence="5">
    <location>
        <begin position="19"/>
        <end position="79"/>
    </location>
</feature>
<dbReference type="Proteomes" id="UP000054683">
    <property type="component" value="Unassembled WGS sequence"/>
</dbReference>
<keyword evidence="3" id="KW-0804">Transcription</keyword>
<evidence type="ECO:0000256" key="3">
    <source>
        <dbReference type="ARBA" id="ARBA00023163"/>
    </source>
</evidence>
<evidence type="ECO:0000256" key="2">
    <source>
        <dbReference type="ARBA" id="ARBA00023125"/>
    </source>
</evidence>
<dbReference type="InterPro" id="IPR001647">
    <property type="entry name" value="HTH_TetR"/>
</dbReference>
<dbReference type="InterPro" id="IPR050109">
    <property type="entry name" value="HTH-type_TetR-like_transc_reg"/>
</dbReference>
<dbReference type="PANTHER" id="PTHR30055:SF234">
    <property type="entry name" value="HTH-TYPE TRANSCRIPTIONAL REGULATOR BETI"/>
    <property type="match status" value="1"/>
</dbReference>
<dbReference type="Gene3D" id="1.10.357.10">
    <property type="entry name" value="Tetracycline Repressor, domain 2"/>
    <property type="match status" value="1"/>
</dbReference>
<dbReference type="InterPro" id="IPR036271">
    <property type="entry name" value="Tet_transcr_reg_TetR-rel_C_sf"/>
</dbReference>
<feature type="DNA-binding region" description="H-T-H motif" evidence="4">
    <location>
        <begin position="42"/>
        <end position="61"/>
    </location>
</feature>
<keyword evidence="1" id="KW-0805">Transcription regulation</keyword>
<dbReference type="InterPro" id="IPR015292">
    <property type="entry name" value="Tscrpt_reg_YbiH_C"/>
</dbReference>
<gene>
    <name evidence="6" type="ORF">AWB69_05485</name>
</gene>
<evidence type="ECO:0000256" key="1">
    <source>
        <dbReference type="ARBA" id="ARBA00023015"/>
    </source>
</evidence>
<evidence type="ECO:0000313" key="6">
    <source>
        <dbReference type="EMBL" id="SAL52724.1"/>
    </source>
</evidence>
<evidence type="ECO:0000256" key="4">
    <source>
        <dbReference type="PROSITE-ProRule" id="PRU00335"/>
    </source>
</evidence>
<sequence>MGSIKRLRHPSTGGNARGDATRLRIIEAAIELFGEHGFEGASTRDIAARAGVNPPALQYYFENKKGVYQTCAEYLADDAWMYLEPVISHATEVLRQEGDTPALIDTFIEAFIRLQEAVADRMFVEGCVPNQRLFFAREQAGHEPSMASEVLTRRLRLPLNNVAAELIARITGTAADDPVTLIRMLSLHGQVLIFHVAPRITFALLGSKAIDAKKGELLKATVRAQTRSLLEHWSRERRARMRCEQRSETSLAGGAETR</sequence>
<dbReference type="OrthoDB" id="2356263at2"/>
<dbReference type="EMBL" id="FCOK02000043">
    <property type="protein sequence ID" value="SAL52724.1"/>
    <property type="molecule type" value="Genomic_DNA"/>
</dbReference>
<dbReference type="PROSITE" id="PS50977">
    <property type="entry name" value="HTH_TETR_2"/>
    <property type="match status" value="1"/>
</dbReference>
<evidence type="ECO:0000259" key="5">
    <source>
        <dbReference type="PROSITE" id="PS50977"/>
    </source>
</evidence>
<proteinExistence type="predicted"/>
<dbReference type="PANTHER" id="PTHR30055">
    <property type="entry name" value="HTH-TYPE TRANSCRIPTIONAL REGULATOR RUTR"/>
    <property type="match status" value="1"/>
</dbReference>
<dbReference type="RefSeq" id="WP_062089833.1">
    <property type="nucleotide sequence ID" value="NZ_FCOK02000043.1"/>
</dbReference>
<dbReference type="Pfam" id="PF00440">
    <property type="entry name" value="TetR_N"/>
    <property type="match status" value="1"/>
</dbReference>
<accession>A0A158I827</accession>